<evidence type="ECO:0000256" key="1">
    <source>
        <dbReference type="SAM" id="MobiDB-lite"/>
    </source>
</evidence>
<organism evidence="3 4">
    <name type="scientific">Somion occarium</name>
    <dbReference type="NCBI Taxonomy" id="3059160"/>
    <lineage>
        <taxon>Eukaryota</taxon>
        <taxon>Fungi</taxon>
        <taxon>Dikarya</taxon>
        <taxon>Basidiomycota</taxon>
        <taxon>Agaricomycotina</taxon>
        <taxon>Agaricomycetes</taxon>
        <taxon>Polyporales</taxon>
        <taxon>Cerrenaceae</taxon>
        <taxon>Somion</taxon>
    </lineage>
</organism>
<feature type="transmembrane region" description="Helical" evidence="2">
    <location>
        <begin position="416"/>
        <end position="433"/>
    </location>
</feature>
<keyword evidence="2" id="KW-0812">Transmembrane</keyword>
<feature type="region of interest" description="Disordered" evidence="1">
    <location>
        <begin position="1"/>
        <end position="33"/>
    </location>
</feature>
<evidence type="ECO:0000256" key="2">
    <source>
        <dbReference type="SAM" id="Phobius"/>
    </source>
</evidence>
<proteinExistence type="predicted"/>
<accession>A0ABP1EBG3</accession>
<keyword evidence="4" id="KW-1185">Reference proteome</keyword>
<evidence type="ECO:0000313" key="4">
    <source>
        <dbReference type="Proteomes" id="UP001497453"/>
    </source>
</evidence>
<feature type="compositionally biased region" description="Low complexity" evidence="1">
    <location>
        <begin position="252"/>
        <end position="292"/>
    </location>
</feature>
<name>A0ABP1EBG3_9APHY</name>
<feature type="region of interest" description="Disordered" evidence="1">
    <location>
        <begin position="246"/>
        <end position="391"/>
    </location>
</feature>
<reference evidence="4" key="1">
    <citation type="submission" date="2024-04" db="EMBL/GenBank/DDBJ databases">
        <authorList>
            <person name="Shaw F."/>
            <person name="Minotto A."/>
        </authorList>
    </citation>
    <scope>NUCLEOTIDE SEQUENCE [LARGE SCALE GENOMIC DNA]</scope>
</reference>
<gene>
    <name evidence="3" type="ORF">GFSPODELE1_LOCUS10982</name>
</gene>
<feature type="compositionally biased region" description="Low complexity" evidence="1">
    <location>
        <begin position="320"/>
        <end position="345"/>
    </location>
</feature>
<keyword evidence="2" id="KW-1133">Transmembrane helix</keyword>
<evidence type="ECO:0000313" key="3">
    <source>
        <dbReference type="EMBL" id="CAL1716962.1"/>
    </source>
</evidence>
<keyword evidence="2" id="KW-0472">Membrane</keyword>
<sequence length="487" mass="52842">MPTATTTTNTTQDVTDGPLSSIPLKGTPNGTATTSATAATLRSLYPRAATAFLHRNVALTQSLLSSASSILHPPSSLADDGLTSHRKKWDILQITFETTVYASPPETEDPEAFPTSLRANQMLSPQSLVTNLHSRSLHLFTPTSQKANAAFLPSQILITLVLASLKLGCPEVGRGIIEDWLARRSLSNSAEDLEGYAKVLELYCLQILPRLEEWDYASDFLQYERELPQDTRDRVLSSLQSLHEQAISQQRPISPVSSPVIAPPSATSSRSVSPSPSLSASSESSNSTHTATPRSPRLNSARPSGKGKTRLHSMTRLTPSSSASASSQSVSSVATAKTVTPASLRRVGRRNDSRGRKTVHQNSPDDSQTSATPVPRAPRSRSLQPTDSITARPPSTLAIIRSYLNLSSIQTSKSKLITLFLLFVVFPVLSFLFRLRRRRVTSVNAGTAEQVRRRLRAAEGKSTLVTIWEEVVRAVMDTVRMGGRGLV</sequence>
<dbReference type="Proteomes" id="UP001497453">
    <property type="component" value="Chromosome 9"/>
</dbReference>
<feature type="compositionally biased region" description="Low complexity" evidence="1">
    <location>
        <begin position="1"/>
        <end position="15"/>
    </location>
</feature>
<dbReference type="EMBL" id="OZ037952">
    <property type="protein sequence ID" value="CAL1716962.1"/>
    <property type="molecule type" value="Genomic_DNA"/>
</dbReference>
<protein>
    <submittedName>
        <fullName evidence="3">Uncharacterized protein</fullName>
    </submittedName>
</protein>
<feature type="compositionally biased region" description="Polar residues" evidence="1">
    <location>
        <begin position="360"/>
        <end position="372"/>
    </location>
</feature>